<dbReference type="Proteomes" id="UP000646749">
    <property type="component" value="Unassembled WGS sequence"/>
</dbReference>
<reference evidence="1 2" key="1">
    <citation type="submission" date="2021-01" db="EMBL/GenBank/DDBJ databases">
        <title>Whole genome shotgun sequence of Plantactinospora endophytica NBRC 110450.</title>
        <authorList>
            <person name="Komaki H."/>
            <person name="Tamura T."/>
        </authorList>
    </citation>
    <scope>NUCLEOTIDE SEQUENCE [LARGE SCALE GENOMIC DNA]</scope>
    <source>
        <strain evidence="1 2">NBRC 110450</strain>
    </source>
</reference>
<protein>
    <recommendedName>
        <fullName evidence="3">Lipoprotein</fullName>
    </recommendedName>
</protein>
<gene>
    <name evidence="1" type="ORF">Pen02_44340</name>
</gene>
<sequence length="238" mass="24555">MPAVSISLRVLAGAIISVLTISGCQTLDDAGRVIGRADLVNDLAARLDRSNELTYSADYQLPGGQNASISQTQDPLRAAYTYPGGKLTVTADATTACDTSTKKPTCTLTAPPAANAKPSVTIFTEVNKRGLVTPPVVIGLLTAAALDPDAAIRQYDTTVAGRHATCVEVNQLSDAPAVNFDACITSEGALGSFTGTLDGTELEMALSRYRDAVESSAFDLPAGAGLVDRRAAEGQPPA</sequence>
<comment type="caution">
    <text evidence="1">The sequence shown here is derived from an EMBL/GenBank/DDBJ whole genome shotgun (WGS) entry which is preliminary data.</text>
</comment>
<organism evidence="1 2">
    <name type="scientific">Plantactinospora endophytica</name>
    <dbReference type="NCBI Taxonomy" id="673535"/>
    <lineage>
        <taxon>Bacteria</taxon>
        <taxon>Bacillati</taxon>
        <taxon>Actinomycetota</taxon>
        <taxon>Actinomycetes</taxon>
        <taxon>Micromonosporales</taxon>
        <taxon>Micromonosporaceae</taxon>
        <taxon>Plantactinospora</taxon>
    </lineage>
</organism>
<proteinExistence type="predicted"/>
<accession>A0ABQ4E473</accession>
<evidence type="ECO:0000313" key="2">
    <source>
        <dbReference type="Proteomes" id="UP000646749"/>
    </source>
</evidence>
<dbReference type="EMBL" id="BONW01000021">
    <property type="protein sequence ID" value="GIG89498.1"/>
    <property type="molecule type" value="Genomic_DNA"/>
</dbReference>
<evidence type="ECO:0000313" key="1">
    <source>
        <dbReference type="EMBL" id="GIG89498.1"/>
    </source>
</evidence>
<dbReference type="RefSeq" id="WP_203867968.1">
    <property type="nucleotide sequence ID" value="NZ_BONW01000021.1"/>
</dbReference>
<keyword evidence="2" id="KW-1185">Reference proteome</keyword>
<name>A0ABQ4E473_9ACTN</name>
<evidence type="ECO:0008006" key="3">
    <source>
        <dbReference type="Google" id="ProtNLM"/>
    </source>
</evidence>